<accession>A0A218X010</accession>
<sequence length="134" mass="14678">MSLVGVTHYGDLGASFNRLLRLRWCELQPGIPQCTPLGEDALSRVSTRDAPVYAAWRGCIVASFNRGCPSVHRLERMHCREFQSGMPQCTPLGEDALSRVSTGDAPVYTAWRGCIVPSFNRGCPSTALRSAHRG</sequence>
<evidence type="ECO:0000313" key="2">
    <source>
        <dbReference type="Proteomes" id="UP000197138"/>
    </source>
</evidence>
<organism evidence="1 2">
    <name type="scientific">Punica granatum</name>
    <name type="common">Pomegranate</name>
    <dbReference type="NCBI Taxonomy" id="22663"/>
    <lineage>
        <taxon>Eukaryota</taxon>
        <taxon>Viridiplantae</taxon>
        <taxon>Streptophyta</taxon>
        <taxon>Embryophyta</taxon>
        <taxon>Tracheophyta</taxon>
        <taxon>Spermatophyta</taxon>
        <taxon>Magnoliopsida</taxon>
        <taxon>eudicotyledons</taxon>
        <taxon>Gunneridae</taxon>
        <taxon>Pentapetalae</taxon>
        <taxon>rosids</taxon>
        <taxon>malvids</taxon>
        <taxon>Myrtales</taxon>
        <taxon>Lythraceae</taxon>
        <taxon>Punica</taxon>
    </lineage>
</organism>
<reference evidence="2" key="1">
    <citation type="journal article" date="2017" name="Plant J.">
        <title>The pomegranate (Punica granatum L.) genome and the genomics of punicalagin biosynthesis.</title>
        <authorList>
            <person name="Qin G."/>
            <person name="Xu C."/>
            <person name="Ming R."/>
            <person name="Tang H."/>
            <person name="Guyot R."/>
            <person name="Kramer E.M."/>
            <person name="Hu Y."/>
            <person name="Yi X."/>
            <person name="Qi Y."/>
            <person name="Xu X."/>
            <person name="Gao Z."/>
            <person name="Pan H."/>
            <person name="Jian J."/>
            <person name="Tian Y."/>
            <person name="Yue Z."/>
            <person name="Xu Y."/>
        </authorList>
    </citation>
    <scope>NUCLEOTIDE SEQUENCE [LARGE SCALE GENOMIC DNA]</scope>
    <source>
        <strain evidence="2">cv. Dabenzi</strain>
    </source>
</reference>
<evidence type="ECO:0000313" key="1">
    <source>
        <dbReference type="EMBL" id="OWM77791.1"/>
    </source>
</evidence>
<comment type="caution">
    <text evidence="1">The sequence shown here is derived from an EMBL/GenBank/DDBJ whole genome shotgun (WGS) entry which is preliminary data.</text>
</comment>
<protein>
    <submittedName>
        <fullName evidence="1">Uncharacterized protein</fullName>
    </submittedName>
</protein>
<dbReference type="EMBL" id="MTKT01002513">
    <property type="protein sequence ID" value="OWM77791.1"/>
    <property type="molecule type" value="Genomic_DNA"/>
</dbReference>
<proteinExistence type="predicted"/>
<name>A0A218X010_PUNGR</name>
<gene>
    <name evidence="1" type="ORF">CDL15_Pgr011152</name>
</gene>
<dbReference type="AlphaFoldDB" id="A0A218X010"/>
<dbReference type="Proteomes" id="UP000197138">
    <property type="component" value="Unassembled WGS sequence"/>
</dbReference>